<proteinExistence type="inferred from homology"/>
<evidence type="ECO:0000313" key="4">
    <source>
        <dbReference type="EMBL" id="AZG76988.1"/>
    </source>
</evidence>
<evidence type="ECO:0000256" key="2">
    <source>
        <dbReference type="HAMAP-Rule" id="MF_00758"/>
    </source>
</evidence>
<evidence type="ECO:0000256" key="3">
    <source>
        <dbReference type="SAM" id="MobiDB-lite"/>
    </source>
</evidence>
<dbReference type="EMBL" id="CP034086">
    <property type="protein sequence ID" value="AZG76988.1"/>
    <property type="molecule type" value="Genomic_DNA"/>
</dbReference>
<dbReference type="RefSeq" id="WP_124738719.1">
    <property type="nucleotide sequence ID" value="NZ_CP034086.1"/>
</dbReference>
<dbReference type="AlphaFoldDB" id="A0A3G8M863"/>
<gene>
    <name evidence="4" type="ORF">EHO51_09735</name>
</gene>
<dbReference type="Gene3D" id="3.40.1740.10">
    <property type="entry name" value="VC0467-like"/>
    <property type="match status" value="1"/>
</dbReference>
<evidence type="ECO:0000256" key="1">
    <source>
        <dbReference type="ARBA" id="ARBA00009600"/>
    </source>
</evidence>
<dbReference type="GO" id="GO:0005829">
    <property type="term" value="C:cytosol"/>
    <property type="evidence" value="ECO:0007669"/>
    <property type="project" value="TreeGrafter"/>
</dbReference>
<dbReference type="PANTHER" id="PTHR30327:SF1">
    <property type="entry name" value="UPF0301 PROTEIN YQGE"/>
    <property type="match status" value="1"/>
</dbReference>
<dbReference type="HAMAP" id="MF_00758">
    <property type="entry name" value="UPF0301"/>
    <property type="match status" value="1"/>
</dbReference>
<comment type="similarity">
    <text evidence="1 2">Belongs to the UPF0301 (AlgH) family.</text>
</comment>
<dbReference type="Proteomes" id="UP000273982">
    <property type="component" value="Chromosome"/>
</dbReference>
<name>A0A3G8M863_9HYPH</name>
<dbReference type="Pfam" id="PF02622">
    <property type="entry name" value="DUF179"/>
    <property type="match status" value="1"/>
</dbReference>
<protein>
    <recommendedName>
        <fullName evidence="2">UPF0301 protein EHO51_09735</fullName>
    </recommendedName>
</protein>
<sequence>MRPSGKKQDFAERVGERRSGRPDERRFLDGQLLIAMPSMLDQRFARSVIYLCAHSEEGAMGIVVNQAARVRNFPDLLVQLQVIAPQERISLPSRAEDIQVLSGGPVQTDRGFVLHTPDFFLDNSTLPIDDGVSLTATIDILRAIAAGRGPDRALLALGYAGWDPGQLEEEIQRNGWLNCPTDPALLFDHDLETKYARALRSIGVDPQRLSTHAGHA</sequence>
<dbReference type="PANTHER" id="PTHR30327">
    <property type="entry name" value="UNCHARACTERIZED PROTEIN YQGE"/>
    <property type="match status" value="1"/>
</dbReference>
<accession>A0A3G8M863</accession>
<dbReference type="KEGG" id="mros:EHO51_09735"/>
<dbReference type="InterPro" id="IPR003774">
    <property type="entry name" value="AlgH-like"/>
</dbReference>
<evidence type="ECO:0000313" key="5">
    <source>
        <dbReference type="Proteomes" id="UP000273982"/>
    </source>
</evidence>
<organism evidence="4 5">
    <name type="scientific">Methylocystis rosea</name>
    <dbReference type="NCBI Taxonomy" id="173366"/>
    <lineage>
        <taxon>Bacteria</taxon>
        <taxon>Pseudomonadati</taxon>
        <taxon>Pseudomonadota</taxon>
        <taxon>Alphaproteobacteria</taxon>
        <taxon>Hyphomicrobiales</taxon>
        <taxon>Methylocystaceae</taxon>
        <taxon>Methylocystis</taxon>
    </lineage>
</organism>
<dbReference type="NCBIfam" id="NF001268">
    <property type="entry name" value="PRK00228.1-4"/>
    <property type="match status" value="1"/>
</dbReference>
<dbReference type="SUPFAM" id="SSF143456">
    <property type="entry name" value="VC0467-like"/>
    <property type="match status" value="1"/>
</dbReference>
<reference evidence="4 5" key="1">
    <citation type="submission" date="2018-11" db="EMBL/GenBank/DDBJ databases">
        <title>Genome squencing of methanotrophic bacteria isolated from alkaline groundwater in Korea.</title>
        <authorList>
            <person name="Nguyen L.N."/>
        </authorList>
    </citation>
    <scope>NUCLEOTIDE SEQUENCE [LARGE SCALE GENOMIC DNA]</scope>
    <source>
        <strain evidence="4 5">GW6</strain>
    </source>
</reference>
<feature type="region of interest" description="Disordered" evidence="3">
    <location>
        <begin position="1"/>
        <end position="22"/>
    </location>
</feature>